<reference evidence="2 3" key="1">
    <citation type="journal article" date="2021" name="Commun. Biol.">
        <title>The genome of Shorea leprosula (Dipterocarpaceae) highlights the ecological relevance of drought in aseasonal tropical rainforests.</title>
        <authorList>
            <person name="Ng K.K.S."/>
            <person name="Kobayashi M.J."/>
            <person name="Fawcett J.A."/>
            <person name="Hatakeyama M."/>
            <person name="Paape T."/>
            <person name="Ng C.H."/>
            <person name="Ang C.C."/>
            <person name="Tnah L.H."/>
            <person name="Lee C.T."/>
            <person name="Nishiyama T."/>
            <person name="Sese J."/>
            <person name="O'Brien M.J."/>
            <person name="Copetti D."/>
            <person name="Mohd Noor M.I."/>
            <person name="Ong R.C."/>
            <person name="Putra M."/>
            <person name="Sireger I.Z."/>
            <person name="Indrioko S."/>
            <person name="Kosugi Y."/>
            <person name="Izuno A."/>
            <person name="Isagi Y."/>
            <person name="Lee S.L."/>
            <person name="Shimizu K.K."/>
        </authorList>
    </citation>
    <scope>NUCLEOTIDE SEQUENCE [LARGE SCALE GENOMIC DNA]</scope>
    <source>
        <strain evidence="2">214</strain>
    </source>
</reference>
<comment type="caution">
    <text evidence="2">The sequence shown here is derived from an EMBL/GenBank/DDBJ whole genome shotgun (WGS) entry which is preliminary data.</text>
</comment>
<organism evidence="2 3">
    <name type="scientific">Rubroshorea leprosula</name>
    <dbReference type="NCBI Taxonomy" id="152421"/>
    <lineage>
        <taxon>Eukaryota</taxon>
        <taxon>Viridiplantae</taxon>
        <taxon>Streptophyta</taxon>
        <taxon>Embryophyta</taxon>
        <taxon>Tracheophyta</taxon>
        <taxon>Spermatophyta</taxon>
        <taxon>Magnoliopsida</taxon>
        <taxon>eudicotyledons</taxon>
        <taxon>Gunneridae</taxon>
        <taxon>Pentapetalae</taxon>
        <taxon>rosids</taxon>
        <taxon>malvids</taxon>
        <taxon>Malvales</taxon>
        <taxon>Dipterocarpaceae</taxon>
        <taxon>Rubroshorea</taxon>
    </lineage>
</organism>
<protein>
    <submittedName>
        <fullName evidence="2">Uncharacterized protein</fullName>
    </submittedName>
</protein>
<evidence type="ECO:0000313" key="3">
    <source>
        <dbReference type="Proteomes" id="UP001054252"/>
    </source>
</evidence>
<dbReference type="Proteomes" id="UP001054252">
    <property type="component" value="Unassembled WGS sequence"/>
</dbReference>
<dbReference type="AlphaFoldDB" id="A0AAV5I1G8"/>
<evidence type="ECO:0000256" key="1">
    <source>
        <dbReference type="SAM" id="MobiDB-lite"/>
    </source>
</evidence>
<sequence>MEATSLLSTPSSRSLAFQTLILKPSSPLIFPKPKLVSVKPPGFPPAEPPLQLLEGGDRRDR</sequence>
<accession>A0AAV5I1G8</accession>
<keyword evidence="3" id="KW-1185">Reference proteome</keyword>
<gene>
    <name evidence="2" type="ORF">SLEP1_g5607</name>
</gene>
<dbReference type="EMBL" id="BPVZ01000005">
    <property type="protein sequence ID" value="GKU91787.1"/>
    <property type="molecule type" value="Genomic_DNA"/>
</dbReference>
<proteinExistence type="predicted"/>
<name>A0AAV5I1G8_9ROSI</name>
<evidence type="ECO:0000313" key="2">
    <source>
        <dbReference type="EMBL" id="GKU91787.1"/>
    </source>
</evidence>
<feature type="region of interest" description="Disordered" evidence="1">
    <location>
        <begin position="39"/>
        <end position="61"/>
    </location>
</feature>